<gene>
    <name evidence="6" type="ORF">VQ02_02205</name>
</gene>
<evidence type="ECO:0000313" key="7">
    <source>
        <dbReference type="Proteomes" id="UP000035955"/>
    </source>
</evidence>
<dbReference type="InterPro" id="IPR028082">
    <property type="entry name" value="Peripla_BP_I"/>
</dbReference>
<dbReference type="PATRIC" id="fig|298794.3.peg.950"/>
<dbReference type="PROSITE" id="PS51318">
    <property type="entry name" value="TAT"/>
    <property type="match status" value="1"/>
</dbReference>
<dbReference type="Proteomes" id="UP000035955">
    <property type="component" value="Unassembled WGS sequence"/>
</dbReference>
<keyword evidence="3" id="KW-0813">Transport</keyword>
<feature type="signal peptide" evidence="4">
    <location>
        <begin position="1"/>
        <end position="26"/>
    </location>
</feature>
<comment type="similarity">
    <text evidence="1">Belongs to the leucine-binding protein family.</text>
</comment>
<dbReference type="AlphaFoldDB" id="A0A0J6T5Q1"/>
<evidence type="ECO:0000256" key="1">
    <source>
        <dbReference type="ARBA" id="ARBA00010062"/>
    </source>
</evidence>
<dbReference type="RefSeq" id="WP_048442514.1">
    <property type="nucleotide sequence ID" value="NZ_LABY01000013.1"/>
</dbReference>
<dbReference type="PANTHER" id="PTHR30483:SF6">
    <property type="entry name" value="PERIPLASMIC BINDING PROTEIN OF ABC TRANSPORTER FOR NATURAL AMINO ACIDS"/>
    <property type="match status" value="1"/>
</dbReference>
<dbReference type="InterPro" id="IPR051010">
    <property type="entry name" value="BCAA_transport"/>
</dbReference>
<keyword evidence="2 4" id="KW-0732">Signal</keyword>
<evidence type="ECO:0000256" key="2">
    <source>
        <dbReference type="ARBA" id="ARBA00022729"/>
    </source>
</evidence>
<dbReference type="Gene3D" id="3.40.50.2300">
    <property type="match status" value="2"/>
</dbReference>
<protein>
    <recommendedName>
        <fullName evidence="5">Leucine-binding protein domain-containing protein</fullName>
    </recommendedName>
</protein>
<dbReference type="Pfam" id="PF13458">
    <property type="entry name" value="Peripla_BP_6"/>
    <property type="match status" value="1"/>
</dbReference>
<keyword evidence="3" id="KW-0029">Amino-acid transport</keyword>
<keyword evidence="7" id="KW-1185">Reference proteome</keyword>
<evidence type="ECO:0000313" key="6">
    <source>
        <dbReference type="EMBL" id="KMO42755.1"/>
    </source>
</evidence>
<feature type="chain" id="PRO_5005281902" description="Leucine-binding protein domain-containing protein" evidence="4">
    <location>
        <begin position="27"/>
        <end position="381"/>
    </location>
</feature>
<organism evidence="6 7">
    <name type="scientific">Methylobacterium variabile</name>
    <dbReference type="NCBI Taxonomy" id="298794"/>
    <lineage>
        <taxon>Bacteria</taxon>
        <taxon>Pseudomonadati</taxon>
        <taxon>Pseudomonadota</taxon>
        <taxon>Alphaproteobacteria</taxon>
        <taxon>Hyphomicrobiales</taxon>
        <taxon>Methylobacteriaceae</taxon>
        <taxon>Methylobacterium</taxon>
    </lineage>
</organism>
<dbReference type="SUPFAM" id="SSF53822">
    <property type="entry name" value="Periplasmic binding protein-like I"/>
    <property type="match status" value="1"/>
</dbReference>
<reference evidence="6 7" key="1">
    <citation type="submission" date="2015-03" db="EMBL/GenBank/DDBJ databases">
        <title>Genome sequencing of Methylobacterium variabile DSM 16961.</title>
        <authorList>
            <person name="Chaudhry V."/>
            <person name="Patil P.B."/>
        </authorList>
    </citation>
    <scope>NUCLEOTIDE SEQUENCE [LARGE SCALE GENOMIC DNA]</scope>
    <source>
        <strain evidence="6 7">DSM 16961</strain>
    </source>
</reference>
<dbReference type="InterPro" id="IPR006311">
    <property type="entry name" value="TAT_signal"/>
</dbReference>
<evidence type="ECO:0000256" key="3">
    <source>
        <dbReference type="ARBA" id="ARBA00022970"/>
    </source>
</evidence>
<proteinExistence type="inferred from homology"/>
<comment type="caution">
    <text evidence="6">The sequence shown here is derived from an EMBL/GenBank/DDBJ whole genome shotgun (WGS) entry which is preliminary data.</text>
</comment>
<dbReference type="EMBL" id="LABY01000013">
    <property type="protein sequence ID" value="KMO42755.1"/>
    <property type="molecule type" value="Genomic_DNA"/>
</dbReference>
<dbReference type="GO" id="GO:0006865">
    <property type="term" value="P:amino acid transport"/>
    <property type="evidence" value="ECO:0007669"/>
    <property type="project" value="UniProtKB-KW"/>
</dbReference>
<feature type="domain" description="Leucine-binding protein" evidence="5">
    <location>
        <begin position="30"/>
        <end position="365"/>
    </location>
</feature>
<dbReference type="InterPro" id="IPR028081">
    <property type="entry name" value="Leu-bd"/>
</dbReference>
<name>A0A0J6T5Q1_9HYPH</name>
<dbReference type="OrthoDB" id="9768099at2"/>
<dbReference type="PANTHER" id="PTHR30483">
    <property type="entry name" value="LEUCINE-SPECIFIC-BINDING PROTEIN"/>
    <property type="match status" value="1"/>
</dbReference>
<accession>A0A0J6T5Q1</accession>
<evidence type="ECO:0000259" key="5">
    <source>
        <dbReference type="Pfam" id="PF13458"/>
    </source>
</evidence>
<sequence>MLTTRRTLLSLTLGTAVGAALRPAFAAGEPIAIGAAIPTTGPLSLSGKQYFNTLTMAEEDINKAGGINGRPIKFVFEDAGASNSTAVSAFVKLVQETKPPFVFLSSYSTQNLATAPEVTKAKIPVMYAGGADAVADSSGGWMFRIRPTDSLAARGMAQFVRTLKATKPGIMYIQNDFGQGGAQAAAKLLEANGMAPVGSEAYGQNDKDFSAQLLRLRQKGADVILTFVYPADGALLLRQIKALGLKMPVVASSGSFLPASVQLLSPSDLDNVWGVIDTFVDPSVGGRMADFTTRYKAKFGQDGDAYGLAYYDGALILAEGLKTVGTDPEKLRSFIASQKSWDGIGQTYSFDDKGNGVPGVVVVKAKPGTKTLELVERIRPA</sequence>
<evidence type="ECO:0000256" key="4">
    <source>
        <dbReference type="SAM" id="SignalP"/>
    </source>
</evidence>